<keyword evidence="3" id="KW-1185">Reference proteome</keyword>
<dbReference type="AlphaFoldDB" id="A0AAD8L551"/>
<evidence type="ECO:0000256" key="1">
    <source>
        <dbReference type="SAM" id="MobiDB-lite"/>
    </source>
</evidence>
<dbReference type="Proteomes" id="UP001229421">
    <property type="component" value="Unassembled WGS sequence"/>
</dbReference>
<accession>A0AAD8L551</accession>
<evidence type="ECO:0000313" key="2">
    <source>
        <dbReference type="EMBL" id="KAK1432102.1"/>
    </source>
</evidence>
<evidence type="ECO:0000313" key="3">
    <source>
        <dbReference type="Proteomes" id="UP001229421"/>
    </source>
</evidence>
<comment type="caution">
    <text evidence="2">The sequence shown here is derived from an EMBL/GenBank/DDBJ whole genome shotgun (WGS) entry which is preliminary data.</text>
</comment>
<feature type="compositionally biased region" description="Acidic residues" evidence="1">
    <location>
        <begin position="74"/>
        <end position="90"/>
    </location>
</feature>
<protein>
    <submittedName>
        <fullName evidence="2">Uncharacterized protein</fullName>
    </submittedName>
</protein>
<feature type="region of interest" description="Disordered" evidence="1">
    <location>
        <begin position="73"/>
        <end position="100"/>
    </location>
</feature>
<proteinExistence type="predicted"/>
<sequence>MSYEIASKVIAIVTGREYNFAKATVRGMKDNLEIGKGRTNNRVYEGDASNMFDQMTNEEVGVDSMLINDAPLLESEESDVDESDEVEYDDNSEHGNNEEPDILLLLNNKKKMCSMKVKMIKKWTVWKETMKIMRWTVALALIKPDSKSK</sequence>
<dbReference type="EMBL" id="JAUHHV010000002">
    <property type="protein sequence ID" value="KAK1432102.1"/>
    <property type="molecule type" value="Genomic_DNA"/>
</dbReference>
<reference evidence="2" key="1">
    <citation type="journal article" date="2023" name="bioRxiv">
        <title>Improved chromosome-level genome assembly for marigold (Tagetes erecta).</title>
        <authorList>
            <person name="Jiang F."/>
            <person name="Yuan L."/>
            <person name="Wang S."/>
            <person name="Wang H."/>
            <person name="Xu D."/>
            <person name="Wang A."/>
            <person name="Fan W."/>
        </authorList>
    </citation>
    <scope>NUCLEOTIDE SEQUENCE</scope>
    <source>
        <strain evidence="2">WSJ</strain>
        <tissue evidence="2">Leaf</tissue>
    </source>
</reference>
<name>A0AAD8L551_TARER</name>
<gene>
    <name evidence="2" type="ORF">QVD17_08993</name>
</gene>
<organism evidence="2 3">
    <name type="scientific">Tagetes erecta</name>
    <name type="common">African marigold</name>
    <dbReference type="NCBI Taxonomy" id="13708"/>
    <lineage>
        <taxon>Eukaryota</taxon>
        <taxon>Viridiplantae</taxon>
        <taxon>Streptophyta</taxon>
        <taxon>Embryophyta</taxon>
        <taxon>Tracheophyta</taxon>
        <taxon>Spermatophyta</taxon>
        <taxon>Magnoliopsida</taxon>
        <taxon>eudicotyledons</taxon>
        <taxon>Gunneridae</taxon>
        <taxon>Pentapetalae</taxon>
        <taxon>asterids</taxon>
        <taxon>campanulids</taxon>
        <taxon>Asterales</taxon>
        <taxon>Asteraceae</taxon>
        <taxon>Asteroideae</taxon>
        <taxon>Heliantheae alliance</taxon>
        <taxon>Tageteae</taxon>
        <taxon>Tagetes</taxon>
    </lineage>
</organism>